<dbReference type="Gene3D" id="6.10.250.3250">
    <property type="match status" value="1"/>
</dbReference>
<evidence type="ECO:0000256" key="4">
    <source>
        <dbReference type="ARBA" id="ARBA00035201"/>
    </source>
</evidence>
<keyword evidence="8" id="KW-1185">Reference proteome</keyword>
<protein>
    <recommendedName>
        <fullName evidence="4">Large ribosomal subunit protein uL13</fullName>
    </recommendedName>
    <alternativeName>
        <fullName evidence="5">60S ribosomal protein L13a</fullName>
    </alternativeName>
</protein>
<dbReference type="PANTHER" id="PTHR11545">
    <property type="entry name" value="RIBOSOMAL PROTEIN L13"/>
    <property type="match status" value="1"/>
</dbReference>
<dbReference type="InterPro" id="IPR023563">
    <property type="entry name" value="Ribosomal_uL13_CS"/>
</dbReference>
<keyword evidence="3 6" id="KW-0687">Ribonucleoprotein</keyword>
<sequence length="203" mass="23629">MGFQTKPIIIDARGHLLGRLASVVAKTILQGQRVVVVRCEGINISGSFYRNKLKYLAFLRKRMNTNPSRGPYHFRAPSKIFWRTVRGMLPHKLTRGKLALDRLKVFEGIPPPFDKQKRMVVPSALKVLRLKARRKSCVLGRLSHEVGWKYQNVITTLENKRKLKSTHFYERKKLKNKLREQAMKDVAKRIAPYQQVIEGYGYR</sequence>
<gene>
    <name evidence="7" type="ORF">LSH36_782g05025</name>
</gene>
<dbReference type="Gene3D" id="3.90.1180.10">
    <property type="entry name" value="Ribosomal protein L13"/>
    <property type="match status" value="1"/>
</dbReference>
<dbReference type="PROSITE" id="PS00783">
    <property type="entry name" value="RIBOSOMAL_L13"/>
    <property type="match status" value="1"/>
</dbReference>
<evidence type="ECO:0000313" key="7">
    <source>
        <dbReference type="EMBL" id="KAK2144140.1"/>
    </source>
</evidence>
<keyword evidence="2 6" id="KW-0689">Ribosomal protein</keyword>
<reference evidence="7" key="1">
    <citation type="journal article" date="2023" name="Mol. Biol. Evol.">
        <title>Third-Generation Sequencing Reveals the Adaptive Role of the Epigenome in Three Deep-Sea Polychaetes.</title>
        <authorList>
            <person name="Perez M."/>
            <person name="Aroh O."/>
            <person name="Sun Y."/>
            <person name="Lan Y."/>
            <person name="Juniper S.K."/>
            <person name="Young C.R."/>
            <person name="Angers B."/>
            <person name="Qian P.Y."/>
        </authorList>
    </citation>
    <scope>NUCLEOTIDE SEQUENCE</scope>
    <source>
        <strain evidence="7">P08H-3</strain>
    </source>
</reference>
<dbReference type="GO" id="GO:0006412">
    <property type="term" value="P:translation"/>
    <property type="evidence" value="ECO:0007669"/>
    <property type="project" value="InterPro"/>
</dbReference>
<dbReference type="FunFam" id="6.10.250.3250:FF:000001">
    <property type="entry name" value="60S ribosomal protein L13a"/>
    <property type="match status" value="1"/>
</dbReference>
<dbReference type="HAMAP" id="MF_01366">
    <property type="entry name" value="Ribosomal_uL13"/>
    <property type="match status" value="1"/>
</dbReference>
<evidence type="ECO:0000256" key="5">
    <source>
        <dbReference type="ARBA" id="ARBA00035367"/>
    </source>
</evidence>
<evidence type="ECO:0000256" key="6">
    <source>
        <dbReference type="RuleBase" id="RU003877"/>
    </source>
</evidence>
<dbReference type="GO" id="GO:0022625">
    <property type="term" value="C:cytosolic large ribosomal subunit"/>
    <property type="evidence" value="ECO:0007669"/>
    <property type="project" value="TreeGrafter"/>
</dbReference>
<accession>A0AAD9J1Y0</accession>
<organism evidence="7 8">
    <name type="scientific">Paralvinella palmiformis</name>
    <dbReference type="NCBI Taxonomy" id="53620"/>
    <lineage>
        <taxon>Eukaryota</taxon>
        <taxon>Metazoa</taxon>
        <taxon>Spiralia</taxon>
        <taxon>Lophotrochozoa</taxon>
        <taxon>Annelida</taxon>
        <taxon>Polychaeta</taxon>
        <taxon>Sedentaria</taxon>
        <taxon>Canalipalpata</taxon>
        <taxon>Terebellida</taxon>
        <taxon>Terebelliformia</taxon>
        <taxon>Alvinellidae</taxon>
        <taxon>Paralvinella</taxon>
    </lineage>
</organism>
<dbReference type="AlphaFoldDB" id="A0AAD9J1Y0"/>
<dbReference type="GO" id="GO:0003735">
    <property type="term" value="F:structural constituent of ribosome"/>
    <property type="evidence" value="ECO:0007669"/>
    <property type="project" value="InterPro"/>
</dbReference>
<dbReference type="Pfam" id="PF00572">
    <property type="entry name" value="Ribosomal_L13"/>
    <property type="match status" value="1"/>
</dbReference>
<dbReference type="InterPro" id="IPR005822">
    <property type="entry name" value="Ribosomal_uL13"/>
</dbReference>
<dbReference type="SUPFAM" id="SSF52161">
    <property type="entry name" value="Ribosomal protein L13"/>
    <property type="match status" value="1"/>
</dbReference>
<evidence type="ECO:0000256" key="2">
    <source>
        <dbReference type="ARBA" id="ARBA00022980"/>
    </source>
</evidence>
<name>A0AAD9J1Y0_9ANNE</name>
<dbReference type="GO" id="GO:0017148">
    <property type="term" value="P:negative regulation of translation"/>
    <property type="evidence" value="ECO:0007669"/>
    <property type="project" value="TreeGrafter"/>
</dbReference>
<dbReference type="GO" id="GO:0003729">
    <property type="term" value="F:mRNA binding"/>
    <property type="evidence" value="ECO:0007669"/>
    <property type="project" value="TreeGrafter"/>
</dbReference>
<evidence type="ECO:0000256" key="3">
    <source>
        <dbReference type="ARBA" id="ARBA00023274"/>
    </source>
</evidence>
<dbReference type="FunFam" id="3.90.1180.10:FF:000002">
    <property type="entry name" value="60S ribosomal protein L16"/>
    <property type="match status" value="1"/>
</dbReference>
<dbReference type="Proteomes" id="UP001208570">
    <property type="component" value="Unassembled WGS sequence"/>
</dbReference>
<comment type="similarity">
    <text evidence="1 6">Belongs to the universal ribosomal protein uL13 family.</text>
</comment>
<dbReference type="EMBL" id="JAODUP010000782">
    <property type="protein sequence ID" value="KAK2144140.1"/>
    <property type="molecule type" value="Genomic_DNA"/>
</dbReference>
<comment type="caution">
    <text evidence="7">The sequence shown here is derived from an EMBL/GenBank/DDBJ whole genome shotgun (WGS) entry which is preliminary data.</text>
</comment>
<dbReference type="NCBIfam" id="TIGR01077">
    <property type="entry name" value="L13_A_E"/>
    <property type="match status" value="1"/>
</dbReference>
<evidence type="ECO:0000256" key="1">
    <source>
        <dbReference type="ARBA" id="ARBA00006227"/>
    </source>
</evidence>
<dbReference type="PANTHER" id="PTHR11545:SF3">
    <property type="entry name" value="LARGE RIBOSOMAL SUBUNIT PROTEIN UL13"/>
    <property type="match status" value="1"/>
</dbReference>
<evidence type="ECO:0000313" key="8">
    <source>
        <dbReference type="Proteomes" id="UP001208570"/>
    </source>
</evidence>
<dbReference type="InterPro" id="IPR005755">
    <property type="entry name" value="Ribosomal_uL13_euk/arc"/>
</dbReference>
<dbReference type="InterPro" id="IPR036899">
    <property type="entry name" value="Ribosomal_uL13_sf"/>
</dbReference>
<dbReference type="CDD" id="cd00392">
    <property type="entry name" value="Ribosomal_L13"/>
    <property type="match status" value="1"/>
</dbReference>
<proteinExistence type="inferred from homology"/>